<dbReference type="SUPFAM" id="SSF56219">
    <property type="entry name" value="DNase I-like"/>
    <property type="match status" value="1"/>
</dbReference>
<comment type="caution">
    <text evidence="2">The sequence shown here is derived from an EMBL/GenBank/DDBJ whole genome shotgun (WGS) entry which is preliminary data.</text>
</comment>
<dbReference type="GO" id="GO:0004519">
    <property type="term" value="F:endonuclease activity"/>
    <property type="evidence" value="ECO:0007669"/>
    <property type="project" value="UniProtKB-KW"/>
</dbReference>
<evidence type="ECO:0000313" key="2">
    <source>
        <dbReference type="EMBL" id="NDY83529.1"/>
    </source>
</evidence>
<keyword evidence="2" id="KW-0540">Nuclease</keyword>
<dbReference type="InterPro" id="IPR005135">
    <property type="entry name" value="Endo/exonuclease/phosphatase"/>
</dbReference>
<reference evidence="2" key="1">
    <citation type="submission" date="2020-02" db="EMBL/GenBank/DDBJ databases">
        <authorList>
            <person name="Chen W.-M."/>
        </authorList>
    </citation>
    <scope>NUCLEOTIDE SEQUENCE</scope>
    <source>
        <strain evidence="2">NBD-18</strain>
    </source>
</reference>
<keyword evidence="2" id="KW-0255">Endonuclease</keyword>
<organism evidence="2">
    <name type="scientific">Sheuella amnicola</name>
    <dbReference type="NCBI Taxonomy" id="2707330"/>
    <lineage>
        <taxon>Bacteria</taxon>
        <taxon>Pseudomonadati</taxon>
        <taxon>Pseudomonadota</taxon>
        <taxon>Betaproteobacteria</taxon>
        <taxon>Burkholderiales</taxon>
        <taxon>Alcaligenaceae</taxon>
        <taxon>Sheuella</taxon>
    </lineage>
</organism>
<dbReference type="GO" id="GO:0016020">
    <property type="term" value="C:membrane"/>
    <property type="evidence" value="ECO:0007669"/>
    <property type="project" value="GOC"/>
</dbReference>
<protein>
    <submittedName>
        <fullName evidence="2">Endonuclease</fullName>
    </submittedName>
</protein>
<dbReference type="RefSeq" id="WP_163654824.1">
    <property type="nucleotide sequence ID" value="NZ_JAAGRN010000006.1"/>
</dbReference>
<gene>
    <name evidence="2" type="ORF">G3I67_09825</name>
</gene>
<dbReference type="PANTHER" id="PTHR14859">
    <property type="entry name" value="CALCOFLUOR WHITE HYPERSENSITIVE PROTEIN PRECURSOR"/>
    <property type="match status" value="1"/>
</dbReference>
<sequence>MKIVTWNTQWFKGLDEVVSVERVLRVARELADYDVICMQEVAVNYPALSGLTDMDQPAKVQQLLPGFQVYFSAAIDELSPCGSYRQKFGNLIATRLAVKSIEHVPLPYPNPVISDPTPSMQRICQVMTVQAPWGPVRIMTTHLEYYSQVMRHAQAVACRDLHLQGCALADFPSVTEEGTPYQPKPLTTDTVLCGDFNFEQGSVEHADMIRPHPVHSLHNAWNVLNAGAPHPATFRIYDRKYGPEPVGCDFFFVSESLKHRVKRFAVDQGTKVSDHQPVMLELGE</sequence>
<dbReference type="InterPro" id="IPR036691">
    <property type="entry name" value="Endo/exonu/phosph_ase_sf"/>
</dbReference>
<dbReference type="GO" id="GO:0006506">
    <property type="term" value="P:GPI anchor biosynthetic process"/>
    <property type="evidence" value="ECO:0007669"/>
    <property type="project" value="TreeGrafter"/>
</dbReference>
<name>A0A6B2R2D8_9BURK</name>
<dbReference type="PANTHER" id="PTHR14859:SF0">
    <property type="entry name" value="ENDONUCLEASE_EXONUCLEASE_PHOSPHATASE FAMILY PROTEIN, EXPRESSED"/>
    <property type="match status" value="1"/>
</dbReference>
<dbReference type="EMBL" id="JAAGRN010000006">
    <property type="protein sequence ID" value="NDY83529.1"/>
    <property type="molecule type" value="Genomic_DNA"/>
</dbReference>
<evidence type="ECO:0000259" key="1">
    <source>
        <dbReference type="Pfam" id="PF03372"/>
    </source>
</evidence>
<dbReference type="AlphaFoldDB" id="A0A6B2R2D8"/>
<accession>A0A6B2R2D8</accession>
<feature type="domain" description="Endonuclease/exonuclease/phosphatase" evidence="1">
    <location>
        <begin position="4"/>
        <end position="275"/>
    </location>
</feature>
<keyword evidence="2" id="KW-0378">Hydrolase</keyword>
<dbReference type="Gene3D" id="3.60.10.10">
    <property type="entry name" value="Endonuclease/exonuclease/phosphatase"/>
    <property type="match status" value="1"/>
</dbReference>
<dbReference type="Pfam" id="PF03372">
    <property type="entry name" value="Exo_endo_phos"/>
    <property type="match status" value="1"/>
</dbReference>
<proteinExistence type="predicted"/>
<dbReference type="InterPro" id="IPR051916">
    <property type="entry name" value="GPI-anchor_lipid_remodeler"/>
</dbReference>